<gene>
    <name evidence="8" type="ORF">P171DRAFT_428408</name>
</gene>
<organism evidence="8 9">
    <name type="scientific">Karstenula rhodostoma CBS 690.94</name>
    <dbReference type="NCBI Taxonomy" id="1392251"/>
    <lineage>
        <taxon>Eukaryota</taxon>
        <taxon>Fungi</taxon>
        <taxon>Dikarya</taxon>
        <taxon>Ascomycota</taxon>
        <taxon>Pezizomycotina</taxon>
        <taxon>Dothideomycetes</taxon>
        <taxon>Pleosporomycetidae</taxon>
        <taxon>Pleosporales</taxon>
        <taxon>Massarineae</taxon>
        <taxon>Didymosphaeriaceae</taxon>
        <taxon>Karstenula</taxon>
    </lineage>
</organism>
<evidence type="ECO:0000256" key="3">
    <source>
        <dbReference type="ARBA" id="ARBA00022989"/>
    </source>
</evidence>
<dbReference type="InterPro" id="IPR011701">
    <property type="entry name" value="MFS"/>
</dbReference>
<comment type="subcellular location">
    <subcellularLocation>
        <location evidence="1">Membrane</location>
        <topology evidence="1">Multi-pass membrane protein</topology>
    </subcellularLocation>
</comment>
<feature type="transmembrane region" description="Helical" evidence="6">
    <location>
        <begin position="261"/>
        <end position="284"/>
    </location>
</feature>
<evidence type="ECO:0000313" key="9">
    <source>
        <dbReference type="Proteomes" id="UP000799764"/>
    </source>
</evidence>
<reference evidence="8" key="1">
    <citation type="journal article" date="2020" name="Stud. Mycol.">
        <title>101 Dothideomycetes genomes: a test case for predicting lifestyles and emergence of pathogens.</title>
        <authorList>
            <person name="Haridas S."/>
            <person name="Albert R."/>
            <person name="Binder M."/>
            <person name="Bloem J."/>
            <person name="Labutti K."/>
            <person name="Salamov A."/>
            <person name="Andreopoulos B."/>
            <person name="Baker S."/>
            <person name="Barry K."/>
            <person name="Bills G."/>
            <person name="Bluhm B."/>
            <person name="Cannon C."/>
            <person name="Castanera R."/>
            <person name="Culley D."/>
            <person name="Daum C."/>
            <person name="Ezra D."/>
            <person name="Gonzalez J."/>
            <person name="Henrissat B."/>
            <person name="Kuo A."/>
            <person name="Liang C."/>
            <person name="Lipzen A."/>
            <person name="Lutzoni F."/>
            <person name="Magnuson J."/>
            <person name="Mondo S."/>
            <person name="Nolan M."/>
            <person name="Ohm R."/>
            <person name="Pangilinan J."/>
            <person name="Park H.-J."/>
            <person name="Ramirez L."/>
            <person name="Alfaro M."/>
            <person name="Sun H."/>
            <person name="Tritt A."/>
            <person name="Yoshinaga Y."/>
            <person name="Zwiers L.-H."/>
            <person name="Turgeon B."/>
            <person name="Goodwin S."/>
            <person name="Spatafora J."/>
            <person name="Crous P."/>
            <person name="Grigoriev I."/>
        </authorList>
    </citation>
    <scope>NUCLEOTIDE SEQUENCE</scope>
    <source>
        <strain evidence="8">CBS 690.94</strain>
    </source>
</reference>
<dbReference type="EMBL" id="MU001495">
    <property type="protein sequence ID" value="KAF2448308.1"/>
    <property type="molecule type" value="Genomic_DNA"/>
</dbReference>
<keyword evidence="4 6" id="KW-0472">Membrane</keyword>
<feature type="domain" description="Major facilitator superfamily (MFS) profile" evidence="7">
    <location>
        <begin position="97"/>
        <end position="577"/>
    </location>
</feature>
<dbReference type="PROSITE" id="PS50850">
    <property type="entry name" value="MFS"/>
    <property type="match status" value="1"/>
</dbReference>
<dbReference type="Gene3D" id="1.20.1250.20">
    <property type="entry name" value="MFS general substrate transporter like domains"/>
    <property type="match status" value="1"/>
</dbReference>
<evidence type="ECO:0000256" key="2">
    <source>
        <dbReference type="ARBA" id="ARBA00022692"/>
    </source>
</evidence>
<dbReference type="Proteomes" id="UP000799764">
    <property type="component" value="Unassembled WGS sequence"/>
</dbReference>
<dbReference type="PROSITE" id="PS00216">
    <property type="entry name" value="SUGAR_TRANSPORT_1"/>
    <property type="match status" value="1"/>
</dbReference>
<accession>A0A9P4PS97</accession>
<feature type="transmembrane region" description="Helical" evidence="6">
    <location>
        <begin position="549"/>
        <end position="572"/>
    </location>
</feature>
<dbReference type="InterPro" id="IPR036259">
    <property type="entry name" value="MFS_trans_sf"/>
</dbReference>
<name>A0A9P4PS97_9PLEO</name>
<feature type="transmembrane region" description="Helical" evidence="6">
    <location>
        <begin position="380"/>
        <end position="404"/>
    </location>
</feature>
<feature type="transmembrane region" description="Helical" evidence="6">
    <location>
        <begin position="486"/>
        <end position="508"/>
    </location>
</feature>
<feature type="region of interest" description="Disordered" evidence="5">
    <location>
        <begin position="29"/>
        <end position="78"/>
    </location>
</feature>
<comment type="caution">
    <text evidence="8">The sequence shown here is derived from an EMBL/GenBank/DDBJ whole genome shotgun (WGS) entry which is preliminary data.</text>
</comment>
<dbReference type="GO" id="GO:0022857">
    <property type="term" value="F:transmembrane transporter activity"/>
    <property type="evidence" value="ECO:0007669"/>
    <property type="project" value="InterPro"/>
</dbReference>
<keyword evidence="2 6" id="KW-0812">Transmembrane</keyword>
<evidence type="ECO:0000256" key="6">
    <source>
        <dbReference type="SAM" id="Phobius"/>
    </source>
</evidence>
<dbReference type="OrthoDB" id="3026777at2759"/>
<feature type="transmembrane region" description="Helical" evidence="6">
    <location>
        <begin position="164"/>
        <end position="183"/>
    </location>
</feature>
<evidence type="ECO:0000256" key="4">
    <source>
        <dbReference type="ARBA" id="ARBA00023136"/>
    </source>
</evidence>
<evidence type="ECO:0000259" key="7">
    <source>
        <dbReference type="PROSITE" id="PS50850"/>
    </source>
</evidence>
<dbReference type="Pfam" id="PF07690">
    <property type="entry name" value="MFS_1"/>
    <property type="match status" value="1"/>
</dbReference>
<dbReference type="InterPro" id="IPR020846">
    <property type="entry name" value="MFS_dom"/>
</dbReference>
<evidence type="ECO:0000256" key="5">
    <source>
        <dbReference type="SAM" id="MobiDB-lite"/>
    </source>
</evidence>
<feature type="transmembrane region" description="Helical" evidence="6">
    <location>
        <begin position="98"/>
        <end position="117"/>
    </location>
</feature>
<feature type="transmembrane region" description="Helical" evidence="6">
    <location>
        <begin position="226"/>
        <end position="249"/>
    </location>
</feature>
<feature type="transmembrane region" description="Helical" evidence="6">
    <location>
        <begin position="520"/>
        <end position="543"/>
    </location>
</feature>
<dbReference type="AlphaFoldDB" id="A0A9P4PS97"/>
<sequence>MSSSNDAAFLEEEEIAREFRARLRARQEAAKANKVQRVREHPNKVDRNLGTEEGSEDTPLLGRNGATGSADSESDDSEPEWFGYAELRGLPWWRRPSIYWLLPPFLLFTMAFGAIIVPKLNLIMDLVCDQYYASSPDPISGPMDPGQRPDRCQTDAVSSRSSLFLLYGNLCSGILAAITSPKLGALSDRYGRKRLLVCTTFGALLAEVLTILAAKYPETVHVNWILVGYALDGVAGSFIVGMALAHSYATDCTSPQKRNVAFGYFHACLFTGIAVGPVLAGYVIDWREKYVGKTEAVLLIFYIALACHGFFILFLTFAVPESLSKDRQQAARRRHREEKERNGGLDPDWIDQLRSINILEPLKILWPTGPGTSPALRRNLILLAATDTIMFGVAMGAMGVVIVYTRRQFGWQELESGKFVSIVNSARVFALLVALPVVTRLIRGKHGTKNQRNSGSDVFDLSIIRIAVFFDMLGYLGYALSRDGNVFILSGAVAALGGIGSPAIGSALTKHVPPDRVGQLLGATGLLHAFARVLGPTIFNGIYSATVGSFRQTVFVCLTATFGSALVLSWFVRPHIYLELEADGSPSRRGSTIPGQEQETSA</sequence>
<evidence type="ECO:0000313" key="8">
    <source>
        <dbReference type="EMBL" id="KAF2448308.1"/>
    </source>
</evidence>
<feature type="transmembrane region" description="Helical" evidence="6">
    <location>
        <begin position="296"/>
        <end position="319"/>
    </location>
</feature>
<dbReference type="PANTHER" id="PTHR23507">
    <property type="entry name" value="ZGC:174356"/>
    <property type="match status" value="1"/>
</dbReference>
<evidence type="ECO:0000256" key="1">
    <source>
        <dbReference type="ARBA" id="ARBA00004141"/>
    </source>
</evidence>
<proteinExistence type="predicted"/>
<protein>
    <submittedName>
        <fullName evidence="8">MFS general substrate transporter</fullName>
    </submittedName>
</protein>
<feature type="compositionally biased region" description="Basic and acidic residues" evidence="5">
    <location>
        <begin position="29"/>
        <end position="50"/>
    </location>
</feature>
<dbReference type="InterPro" id="IPR005829">
    <property type="entry name" value="Sugar_transporter_CS"/>
</dbReference>
<feature type="transmembrane region" description="Helical" evidence="6">
    <location>
        <begin position="424"/>
        <end position="442"/>
    </location>
</feature>
<dbReference type="PANTHER" id="PTHR23507:SF40">
    <property type="entry name" value="TETRACYCLINE-EFFLUX TRANSPORTER"/>
    <property type="match status" value="1"/>
</dbReference>
<keyword evidence="3 6" id="KW-1133">Transmembrane helix</keyword>
<feature type="transmembrane region" description="Helical" evidence="6">
    <location>
        <begin position="463"/>
        <end position="480"/>
    </location>
</feature>
<keyword evidence="9" id="KW-1185">Reference proteome</keyword>
<dbReference type="SUPFAM" id="SSF103473">
    <property type="entry name" value="MFS general substrate transporter"/>
    <property type="match status" value="1"/>
</dbReference>
<dbReference type="GO" id="GO:0016020">
    <property type="term" value="C:membrane"/>
    <property type="evidence" value="ECO:0007669"/>
    <property type="project" value="UniProtKB-SubCell"/>
</dbReference>